<dbReference type="PANTHER" id="PTHR21716">
    <property type="entry name" value="TRANSMEMBRANE PROTEIN"/>
    <property type="match status" value="1"/>
</dbReference>
<evidence type="ECO:0000256" key="2">
    <source>
        <dbReference type="ARBA" id="ARBA00009773"/>
    </source>
</evidence>
<sequence>MNWPNMPPGDRRWLWIGLTLPLCLLNGWVLLQLLDYFQSPLRIFIIANLIAFILGYPVRWLQRYPRLKLPYAVILVLLTTAIILAAIGLLIIPKLVDQIRTVLQLLPHLNTLGDRHLESLDNLSSQWEIPTNFRAWGRELSSEFPNQIRSITNQLVNLLIWTAGSLVEAGFIFIMTVYLLLRGQTFWDGLFRWLPIDWRHKVRQRLRHSFQNYYIGQATVAALLGVSLIIALSIFQVPLALLFGMFVGFMAFFPFGGGTSIVLISIIASFQSIWLGIKVLAIATVVDQVVENGLAPKLLGRVTGVHPVWILLSLMIGAKVAGLLGILVAIPIASFVRDMLSDFI</sequence>
<feature type="transmembrane region" description="Helical" evidence="6">
    <location>
        <begin position="213"/>
        <end position="235"/>
    </location>
</feature>
<dbReference type="Proteomes" id="UP000658720">
    <property type="component" value="Unassembled WGS sequence"/>
</dbReference>
<evidence type="ECO:0000256" key="3">
    <source>
        <dbReference type="ARBA" id="ARBA00022692"/>
    </source>
</evidence>
<feature type="transmembrane region" description="Helical" evidence="6">
    <location>
        <begin position="158"/>
        <end position="181"/>
    </location>
</feature>
<dbReference type="PANTHER" id="PTHR21716:SF66">
    <property type="entry name" value="TRANSPORT PROTEIN SLL0063-RELATED"/>
    <property type="match status" value="1"/>
</dbReference>
<feature type="transmembrane region" description="Helical" evidence="6">
    <location>
        <begin position="310"/>
        <end position="336"/>
    </location>
</feature>
<evidence type="ECO:0000313" key="7">
    <source>
        <dbReference type="EMBL" id="MBE9253567.1"/>
    </source>
</evidence>
<reference evidence="7 8" key="1">
    <citation type="submission" date="2020-10" db="EMBL/GenBank/DDBJ databases">
        <authorList>
            <person name="Castelo-Branco R."/>
            <person name="Eusebio N."/>
            <person name="Adriana R."/>
            <person name="Vieira A."/>
            <person name="Brugerolle De Fraissinette N."/>
            <person name="Rezende De Castro R."/>
            <person name="Schneider M.P."/>
            <person name="Vasconcelos V."/>
            <person name="Leao P.N."/>
        </authorList>
    </citation>
    <scope>NUCLEOTIDE SEQUENCE [LARGE SCALE GENOMIC DNA]</scope>
    <source>
        <strain evidence="7 8">LEGE 00031</strain>
    </source>
</reference>
<feature type="transmembrane region" description="Helical" evidence="6">
    <location>
        <begin position="40"/>
        <end position="58"/>
    </location>
</feature>
<keyword evidence="3 6" id="KW-0812">Transmembrane</keyword>
<dbReference type="EMBL" id="JADEVV010000014">
    <property type="protein sequence ID" value="MBE9253567.1"/>
    <property type="molecule type" value="Genomic_DNA"/>
</dbReference>
<evidence type="ECO:0000256" key="5">
    <source>
        <dbReference type="ARBA" id="ARBA00023136"/>
    </source>
</evidence>
<keyword evidence="4 6" id="KW-1133">Transmembrane helix</keyword>
<evidence type="ECO:0000256" key="6">
    <source>
        <dbReference type="SAM" id="Phobius"/>
    </source>
</evidence>
<name>A0ABR9VQD7_9SYNC</name>
<proteinExistence type="inferred from homology"/>
<evidence type="ECO:0000256" key="4">
    <source>
        <dbReference type="ARBA" id="ARBA00022989"/>
    </source>
</evidence>
<comment type="caution">
    <text evidence="7">The sequence shown here is derived from an EMBL/GenBank/DDBJ whole genome shotgun (WGS) entry which is preliminary data.</text>
</comment>
<keyword evidence="8" id="KW-1185">Reference proteome</keyword>
<dbReference type="InterPro" id="IPR002549">
    <property type="entry name" value="AI-2E-like"/>
</dbReference>
<accession>A0ABR9VQD7</accession>
<gene>
    <name evidence="7" type="ORF">IQ217_06805</name>
</gene>
<keyword evidence="5 6" id="KW-0472">Membrane</keyword>
<feature type="transmembrane region" description="Helical" evidence="6">
    <location>
        <begin position="241"/>
        <end position="266"/>
    </location>
</feature>
<feature type="transmembrane region" description="Helical" evidence="6">
    <location>
        <begin position="70"/>
        <end position="92"/>
    </location>
</feature>
<organism evidence="7 8">
    <name type="scientific">Synechocystis salina LEGE 00031</name>
    <dbReference type="NCBI Taxonomy" id="1828736"/>
    <lineage>
        <taxon>Bacteria</taxon>
        <taxon>Bacillati</taxon>
        <taxon>Cyanobacteriota</taxon>
        <taxon>Cyanophyceae</taxon>
        <taxon>Synechococcales</taxon>
        <taxon>Merismopediaceae</taxon>
        <taxon>Synechocystis</taxon>
    </lineage>
</organism>
<feature type="transmembrane region" description="Helical" evidence="6">
    <location>
        <begin position="12"/>
        <end position="34"/>
    </location>
</feature>
<evidence type="ECO:0000313" key="8">
    <source>
        <dbReference type="Proteomes" id="UP000658720"/>
    </source>
</evidence>
<dbReference type="RefSeq" id="WP_194019369.1">
    <property type="nucleotide sequence ID" value="NZ_JADEVV010000014.1"/>
</dbReference>
<comment type="similarity">
    <text evidence="2">Belongs to the autoinducer-2 exporter (AI-2E) (TC 2.A.86) family.</text>
</comment>
<comment type="subcellular location">
    <subcellularLocation>
        <location evidence="1">Membrane</location>
        <topology evidence="1">Multi-pass membrane protein</topology>
    </subcellularLocation>
</comment>
<dbReference type="Pfam" id="PF01594">
    <property type="entry name" value="AI-2E_transport"/>
    <property type="match status" value="1"/>
</dbReference>
<evidence type="ECO:0000256" key="1">
    <source>
        <dbReference type="ARBA" id="ARBA00004141"/>
    </source>
</evidence>
<protein>
    <submittedName>
        <fullName evidence="7">AI-2E family transporter</fullName>
    </submittedName>
</protein>